<reference evidence="2" key="1">
    <citation type="submission" date="2021-10" db="EMBL/GenBank/DDBJ databases">
        <title>Anaerobic single-cell dispensing facilitates the cultivation of human gut bacteria.</title>
        <authorList>
            <person name="Afrizal A."/>
        </authorList>
    </citation>
    <scope>NUCLEOTIDE SEQUENCE</scope>
    <source>
        <strain evidence="2">CLA-AA-H204</strain>
    </source>
</reference>
<evidence type="ECO:0000313" key="3">
    <source>
        <dbReference type="Proteomes" id="UP001198893"/>
    </source>
</evidence>
<protein>
    <submittedName>
        <fullName evidence="2">MarR family transcriptional regulator</fullName>
    </submittedName>
</protein>
<dbReference type="PANTHER" id="PTHR33164:SF43">
    <property type="entry name" value="HTH-TYPE TRANSCRIPTIONAL REPRESSOR YETL"/>
    <property type="match status" value="1"/>
</dbReference>
<dbReference type="Proteomes" id="UP001198893">
    <property type="component" value="Unassembled WGS sequence"/>
</dbReference>
<dbReference type="PROSITE" id="PS50995">
    <property type="entry name" value="HTH_MARR_2"/>
    <property type="match status" value="1"/>
</dbReference>
<sequence>MMQGCGNEIFSIFNRFHRLKISSILPGVSSVEMGTLKTIEHCRKEKEMAAKETDAKEPDSKSIDVKVTVSEVVRYMRVAAPAVSRTLRSLEEKNYVERMVCEGDRRNVYVRVTEEGKEVLNECNRILSELLKSVTEKMGEEDMNRLIGYLNKLEQTAELEIEKRRQLKQQLK</sequence>
<dbReference type="InterPro" id="IPR036390">
    <property type="entry name" value="WH_DNA-bd_sf"/>
</dbReference>
<dbReference type="SMART" id="SM00347">
    <property type="entry name" value="HTH_MARR"/>
    <property type="match status" value="1"/>
</dbReference>
<dbReference type="AlphaFoldDB" id="A0AAW4WAG5"/>
<dbReference type="Gene3D" id="1.10.10.10">
    <property type="entry name" value="Winged helix-like DNA-binding domain superfamily/Winged helix DNA-binding domain"/>
    <property type="match status" value="1"/>
</dbReference>
<dbReference type="PRINTS" id="PR00598">
    <property type="entry name" value="HTHMARR"/>
</dbReference>
<feature type="domain" description="HTH marR-type" evidence="1">
    <location>
        <begin position="1"/>
        <end position="155"/>
    </location>
</feature>
<accession>A0AAW4WAG5</accession>
<organism evidence="2 3">
    <name type="scientific">Roseburia amylophila</name>
    <dbReference type="NCBI Taxonomy" id="2981794"/>
    <lineage>
        <taxon>Bacteria</taxon>
        <taxon>Bacillati</taxon>
        <taxon>Bacillota</taxon>
        <taxon>Clostridia</taxon>
        <taxon>Lachnospirales</taxon>
        <taxon>Lachnospiraceae</taxon>
        <taxon>Roseburia</taxon>
    </lineage>
</organism>
<dbReference type="InterPro" id="IPR039422">
    <property type="entry name" value="MarR/SlyA-like"/>
</dbReference>
<dbReference type="InterPro" id="IPR036388">
    <property type="entry name" value="WH-like_DNA-bd_sf"/>
</dbReference>
<dbReference type="SUPFAM" id="SSF46785">
    <property type="entry name" value="Winged helix' DNA-binding domain"/>
    <property type="match status" value="1"/>
</dbReference>
<dbReference type="InterPro" id="IPR000835">
    <property type="entry name" value="HTH_MarR-typ"/>
</dbReference>
<dbReference type="GO" id="GO:0003700">
    <property type="term" value="F:DNA-binding transcription factor activity"/>
    <property type="evidence" value="ECO:0007669"/>
    <property type="project" value="InterPro"/>
</dbReference>
<evidence type="ECO:0000313" key="2">
    <source>
        <dbReference type="EMBL" id="MCC2241514.1"/>
    </source>
</evidence>
<comment type="caution">
    <text evidence="2">The sequence shown here is derived from an EMBL/GenBank/DDBJ whole genome shotgun (WGS) entry which is preliminary data.</text>
</comment>
<proteinExistence type="predicted"/>
<dbReference type="RefSeq" id="WP_227709767.1">
    <property type="nucleotide sequence ID" value="NZ_JAJEQW010000003.1"/>
</dbReference>
<dbReference type="GO" id="GO:0006950">
    <property type="term" value="P:response to stress"/>
    <property type="evidence" value="ECO:0007669"/>
    <property type="project" value="TreeGrafter"/>
</dbReference>
<evidence type="ECO:0000259" key="1">
    <source>
        <dbReference type="PROSITE" id="PS50995"/>
    </source>
</evidence>
<dbReference type="EMBL" id="JAJEQW010000003">
    <property type="protein sequence ID" value="MCC2241514.1"/>
    <property type="molecule type" value="Genomic_DNA"/>
</dbReference>
<dbReference type="PANTHER" id="PTHR33164">
    <property type="entry name" value="TRANSCRIPTIONAL REGULATOR, MARR FAMILY"/>
    <property type="match status" value="1"/>
</dbReference>
<dbReference type="Pfam" id="PF12802">
    <property type="entry name" value="MarR_2"/>
    <property type="match status" value="1"/>
</dbReference>
<name>A0AAW4WAG5_9FIRM</name>
<gene>
    <name evidence="2" type="ORF">LKD47_04235</name>
</gene>